<sequence>MINVELKGLDELKTKLKKLPSVVANATANGQETAIEQAEAYAVDELQSSIKYSTGELARSFKHEVKIDNDEVIGRWWNSSMIAIFREFGTGLVGEMSDKQLPQGVAITYRQTPWFFPVDSVDLDLTKIYGIPKIKINGKYFYRTAGQPARQFMTPAANRIEKEAPEIIKKSVDQELRDKLGD</sequence>
<protein>
    <submittedName>
        <fullName evidence="1">HK97 gp10 family phage protein</fullName>
    </submittedName>
</protein>
<proteinExistence type="predicted"/>
<gene>
    <name evidence="1" type="ORF">J3E67_000681</name>
</gene>
<dbReference type="RefSeq" id="WP_144231529.1">
    <property type="nucleotide sequence ID" value="NZ_CABHMU010000012.1"/>
</dbReference>
<dbReference type="AlphaFoldDB" id="A0A8A4UX31"/>
<dbReference type="EMBL" id="CP071801">
    <property type="protein sequence ID" value="QTD66351.1"/>
    <property type="molecule type" value="Genomic_DNA"/>
</dbReference>
<evidence type="ECO:0000313" key="1">
    <source>
        <dbReference type="EMBL" id="QTD66351.1"/>
    </source>
</evidence>
<dbReference type="InterPro" id="IPR010064">
    <property type="entry name" value="HK97-gp10_tail"/>
</dbReference>
<dbReference type="NCBIfam" id="TIGR01725">
    <property type="entry name" value="phge_HK97_gp10"/>
    <property type="match status" value="1"/>
</dbReference>
<accession>A0A8A4UX31</accession>
<name>A0A8A4UX31_LACGS</name>
<organism evidence="1 2">
    <name type="scientific">Lactobacillus gasseri</name>
    <dbReference type="NCBI Taxonomy" id="1596"/>
    <lineage>
        <taxon>Bacteria</taxon>
        <taxon>Bacillati</taxon>
        <taxon>Bacillota</taxon>
        <taxon>Bacilli</taxon>
        <taxon>Lactobacillales</taxon>
        <taxon>Lactobacillaceae</taxon>
        <taxon>Lactobacillus</taxon>
    </lineage>
</organism>
<reference evidence="1" key="1">
    <citation type="submission" date="2021-03" db="EMBL/GenBank/DDBJ databases">
        <title>Whole genome sequence of Lactobacillus gasseri HL75.</title>
        <authorList>
            <person name="Kim J.-M."/>
            <person name="Chung S.H."/>
            <person name="Kim J.-S."/>
        </authorList>
    </citation>
    <scope>NUCLEOTIDE SEQUENCE</scope>
    <source>
        <strain evidence="1">HL75</strain>
    </source>
</reference>
<dbReference type="Proteomes" id="UP000663932">
    <property type="component" value="Chromosome"/>
</dbReference>
<evidence type="ECO:0000313" key="2">
    <source>
        <dbReference type="Proteomes" id="UP000663932"/>
    </source>
</evidence>